<accession>A0A9P5PEG1</accession>
<keyword evidence="1" id="KW-0472">Membrane</keyword>
<organism evidence="2 3">
    <name type="scientific">Rhodocollybia butyracea</name>
    <dbReference type="NCBI Taxonomy" id="206335"/>
    <lineage>
        <taxon>Eukaryota</taxon>
        <taxon>Fungi</taxon>
        <taxon>Dikarya</taxon>
        <taxon>Basidiomycota</taxon>
        <taxon>Agaricomycotina</taxon>
        <taxon>Agaricomycetes</taxon>
        <taxon>Agaricomycetidae</taxon>
        <taxon>Agaricales</taxon>
        <taxon>Marasmiineae</taxon>
        <taxon>Omphalotaceae</taxon>
        <taxon>Rhodocollybia</taxon>
    </lineage>
</organism>
<dbReference type="Proteomes" id="UP000772434">
    <property type="component" value="Unassembled WGS sequence"/>
</dbReference>
<comment type="caution">
    <text evidence="2">The sequence shown here is derived from an EMBL/GenBank/DDBJ whole genome shotgun (WGS) entry which is preliminary data.</text>
</comment>
<dbReference type="OrthoDB" id="3052647at2759"/>
<keyword evidence="1" id="KW-0812">Transmembrane</keyword>
<feature type="transmembrane region" description="Helical" evidence="1">
    <location>
        <begin position="278"/>
        <end position="300"/>
    </location>
</feature>
<gene>
    <name evidence="2" type="ORF">BDP27DRAFT_1426574</name>
</gene>
<keyword evidence="1" id="KW-1133">Transmembrane helix</keyword>
<protein>
    <submittedName>
        <fullName evidence="2">Uncharacterized protein</fullName>
    </submittedName>
</protein>
<evidence type="ECO:0000256" key="1">
    <source>
        <dbReference type="SAM" id="Phobius"/>
    </source>
</evidence>
<reference evidence="2" key="1">
    <citation type="submission" date="2020-11" db="EMBL/GenBank/DDBJ databases">
        <authorList>
            <consortium name="DOE Joint Genome Institute"/>
            <person name="Ahrendt S."/>
            <person name="Riley R."/>
            <person name="Andreopoulos W."/>
            <person name="Labutti K."/>
            <person name="Pangilinan J."/>
            <person name="Ruiz-Duenas F.J."/>
            <person name="Barrasa J.M."/>
            <person name="Sanchez-Garcia M."/>
            <person name="Camarero S."/>
            <person name="Miyauchi S."/>
            <person name="Serrano A."/>
            <person name="Linde D."/>
            <person name="Babiker R."/>
            <person name="Drula E."/>
            <person name="Ayuso-Fernandez I."/>
            <person name="Pacheco R."/>
            <person name="Padilla G."/>
            <person name="Ferreira P."/>
            <person name="Barriuso J."/>
            <person name="Kellner H."/>
            <person name="Castanera R."/>
            <person name="Alfaro M."/>
            <person name="Ramirez L."/>
            <person name="Pisabarro A.G."/>
            <person name="Kuo A."/>
            <person name="Tritt A."/>
            <person name="Lipzen A."/>
            <person name="He G."/>
            <person name="Yan M."/>
            <person name="Ng V."/>
            <person name="Cullen D."/>
            <person name="Martin F."/>
            <person name="Rosso M.-N."/>
            <person name="Henrissat B."/>
            <person name="Hibbett D."/>
            <person name="Martinez A.T."/>
            <person name="Grigoriev I.V."/>
        </authorList>
    </citation>
    <scope>NUCLEOTIDE SEQUENCE</scope>
    <source>
        <strain evidence="2">AH 40177</strain>
    </source>
</reference>
<keyword evidence="3" id="KW-1185">Reference proteome</keyword>
<evidence type="ECO:0000313" key="3">
    <source>
        <dbReference type="Proteomes" id="UP000772434"/>
    </source>
</evidence>
<dbReference type="EMBL" id="JADNRY010000139">
    <property type="protein sequence ID" value="KAF9063756.1"/>
    <property type="molecule type" value="Genomic_DNA"/>
</dbReference>
<dbReference type="Gene3D" id="2.60.120.260">
    <property type="entry name" value="Galactose-binding domain-like"/>
    <property type="match status" value="1"/>
</dbReference>
<sequence length="333" mass="35381">MLQVGTPPLVGDFSIEIDIPLIQLLLIGEASNGTDCAILVGQVEFGPAISAFDNVVWEAVISEENGNLGIDLNINCSTPGLLSFDYALLTPTPTASLDNQLLFVNYTDSTIVLEGQWQDFVPTGGPGKSSAITGATMKFPFTGWNITLLGYFDPTVPGNITLGVSLDEQTPVQLEFAGEMGGFAEDYFEYFTFVQQESNSGNHTITIEIQDASLDQIVGFCGFTYIPGFATLNDMPDFPAVSASAVSSSTSISSPTSSTPSLGGSVQSHQEALHGKTIAGVVVGAIAGICLIELILWVAWRRIKRRRTLSPAQAWVESTSGKAPSITTGRKNN</sequence>
<name>A0A9P5PEG1_9AGAR</name>
<evidence type="ECO:0000313" key="2">
    <source>
        <dbReference type="EMBL" id="KAF9063756.1"/>
    </source>
</evidence>
<proteinExistence type="predicted"/>
<dbReference type="AlphaFoldDB" id="A0A9P5PEG1"/>